<accession>A0AAV7UVC8</accession>
<organism evidence="1 2">
    <name type="scientific">Pleurodeles waltl</name>
    <name type="common">Iberian ribbed newt</name>
    <dbReference type="NCBI Taxonomy" id="8319"/>
    <lineage>
        <taxon>Eukaryota</taxon>
        <taxon>Metazoa</taxon>
        <taxon>Chordata</taxon>
        <taxon>Craniata</taxon>
        <taxon>Vertebrata</taxon>
        <taxon>Euteleostomi</taxon>
        <taxon>Amphibia</taxon>
        <taxon>Batrachia</taxon>
        <taxon>Caudata</taxon>
        <taxon>Salamandroidea</taxon>
        <taxon>Salamandridae</taxon>
        <taxon>Pleurodelinae</taxon>
        <taxon>Pleurodeles</taxon>
    </lineage>
</organism>
<evidence type="ECO:0000313" key="1">
    <source>
        <dbReference type="EMBL" id="KAJ1192359.1"/>
    </source>
</evidence>
<keyword evidence="2" id="KW-1185">Reference proteome</keyword>
<name>A0AAV7UVC8_PLEWA</name>
<gene>
    <name evidence="1" type="ORF">NDU88_001669</name>
</gene>
<comment type="caution">
    <text evidence="1">The sequence shown here is derived from an EMBL/GenBank/DDBJ whole genome shotgun (WGS) entry which is preliminary data.</text>
</comment>
<sequence>MGRHRQAVALQGKTMEQYIMPAPVLQHQTRLGGTGDGLSTPATTEEPSRAEILAAIQGSRVALEGKIETVVVEVNLFRADLRKVSDKVKVAEGSILELHTEMCSSSFSYARGVTISVAPGVTFTHVYSEVGVKGRYVLVEGTLDESPITILNTYDLNTDDHSFYARIPDPLEDGMDVPIV</sequence>
<dbReference type="Proteomes" id="UP001066276">
    <property type="component" value="Chromosome 2_2"/>
</dbReference>
<reference evidence="1" key="1">
    <citation type="journal article" date="2022" name="bioRxiv">
        <title>Sequencing and chromosome-scale assembly of the giantPleurodeles waltlgenome.</title>
        <authorList>
            <person name="Brown T."/>
            <person name="Elewa A."/>
            <person name="Iarovenko S."/>
            <person name="Subramanian E."/>
            <person name="Araus A.J."/>
            <person name="Petzold A."/>
            <person name="Susuki M."/>
            <person name="Suzuki K.-i.T."/>
            <person name="Hayashi T."/>
            <person name="Toyoda A."/>
            <person name="Oliveira C."/>
            <person name="Osipova E."/>
            <person name="Leigh N.D."/>
            <person name="Simon A."/>
            <person name="Yun M.H."/>
        </authorList>
    </citation>
    <scope>NUCLEOTIDE SEQUENCE</scope>
    <source>
        <strain evidence="1">20211129_DDA</strain>
        <tissue evidence="1">Liver</tissue>
    </source>
</reference>
<dbReference type="EMBL" id="JANPWB010000004">
    <property type="protein sequence ID" value="KAJ1192359.1"/>
    <property type="molecule type" value="Genomic_DNA"/>
</dbReference>
<evidence type="ECO:0000313" key="2">
    <source>
        <dbReference type="Proteomes" id="UP001066276"/>
    </source>
</evidence>
<proteinExistence type="predicted"/>
<dbReference type="AlphaFoldDB" id="A0AAV7UVC8"/>
<protein>
    <submittedName>
        <fullName evidence="1">Uncharacterized protein</fullName>
    </submittedName>
</protein>